<dbReference type="Proteomes" id="UP001528823">
    <property type="component" value="Unassembled WGS sequence"/>
</dbReference>
<dbReference type="PROSITE" id="PS00211">
    <property type="entry name" value="ABC_TRANSPORTER_1"/>
    <property type="match status" value="1"/>
</dbReference>
<dbReference type="GO" id="GO:0005524">
    <property type="term" value="F:ATP binding"/>
    <property type="evidence" value="ECO:0007669"/>
    <property type="project" value="UniProtKB-KW"/>
</dbReference>
<reference evidence="11 12" key="1">
    <citation type="submission" date="2022-11" db="EMBL/GenBank/DDBJ databases">
        <title>Spartinivicinus poritis sp. nov., isolated from scleractinian coral Porites lutea.</title>
        <authorList>
            <person name="Zhang G."/>
            <person name="Cai L."/>
            <person name="Wei Q."/>
        </authorList>
    </citation>
    <scope>NUCLEOTIDE SEQUENCE [LARGE SCALE GENOMIC DNA]</scope>
    <source>
        <strain evidence="11 12">A2-2</strain>
    </source>
</reference>
<dbReference type="EMBL" id="JAPMOU010000014">
    <property type="protein sequence ID" value="MDE1462818.1"/>
    <property type="molecule type" value="Genomic_DNA"/>
</dbReference>
<comment type="subcellular location">
    <subcellularLocation>
        <location evidence="1">Cell membrane</location>
        <topology evidence="1">Peripheral membrane protein</topology>
    </subcellularLocation>
</comment>
<keyword evidence="3" id="KW-1003">Cell membrane</keyword>
<feature type="domain" description="ABC transporter" evidence="10">
    <location>
        <begin position="2"/>
        <end position="238"/>
    </location>
</feature>
<keyword evidence="12" id="KW-1185">Reference proteome</keyword>
<evidence type="ECO:0000256" key="5">
    <source>
        <dbReference type="ARBA" id="ARBA00022741"/>
    </source>
</evidence>
<dbReference type="InterPro" id="IPR003439">
    <property type="entry name" value="ABC_transporter-like_ATP-bd"/>
</dbReference>
<dbReference type="Gene3D" id="3.40.50.300">
    <property type="entry name" value="P-loop containing nucleotide triphosphate hydrolases"/>
    <property type="match status" value="1"/>
</dbReference>
<gene>
    <name evidence="11" type="ORF">ORQ98_12650</name>
</gene>
<evidence type="ECO:0000256" key="1">
    <source>
        <dbReference type="ARBA" id="ARBA00004202"/>
    </source>
</evidence>
<evidence type="ECO:0000313" key="12">
    <source>
        <dbReference type="Proteomes" id="UP001528823"/>
    </source>
</evidence>
<dbReference type="InterPro" id="IPR051535">
    <property type="entry name" value="Siderophore_ABC-ATPase"/>
</dbReference>
<dbReference type="Pfam" id="PF00005">
    <property type="entry name" value="ABC_tran"/>
    <property type="match status" value="1"/>
</dbReference>
<evidence type="ECO:0000256" key="2">
    <source>
        <dbReference type="ARBA" id="ARBA00022448"/>
    </source>
</evidence>
<keyword evidence="5" id="KW-0547">Nucleotide-binding</keyword>
<dbReference type="InterPro" id="IPR003593">
    <property type="entry name" value="AAA+_ATPase"/>
</dbReference>
<keyword evidence="4" id="KW-0410">Iron transport</keyword>
<proteinExistence type="predicted"/>
<dbReference type="PANTHER" id="PTHR42771:SF2">
    <property type="entry name" value="IRON(3+)-HYDROXAMATE IMPORT ATP-BINDING PROTEIN FHUC"/>
    <property type="match status" value="1"/>
</dbReference>
<evidence type="ECO:0000259" key="10">
    <source>
        <dbReference type="PROSITE" id="PS50893"/>
    </source>
</evidence>
<evidence type="ECO:0000256" key="7">
    <source>
        <dbReference type="ARBA" id="ARBA00023004"/>
    </source>
</evidence>
<evidence type="ECO:0000256" key="6">
    <source>
        <dbReference type="ARBA" id="ARBA00022840"/>
    </source>
</evidence>
<evidence type="ECO:0000256" key="3">
    <source>
        <dbReference type="ARBA" id="ARBA00022475"/>
    </source>
</evidence>
<evidence type="ECO:0000313" key="11">
    <source>
        <dbReference type="EMBL" id="MDE1462818.1"/>
    </source>
</evidence>
<evidence type="ECO:0000256" key="9">
    <source>
        <dbReference type="ARBA" id="ARBA00023136"/>
    </source>
</evidence>
<keyword evidence="8" id="KW-0406">Ion transport</keyword>
<dbReference type="SMART" id="SM00382">
    <property type="entry name" value="AAA"/>
    <property type="match status" value="1"/>
</dbReference>
<dbReference type="PROSITE" id="PS50893">
    <property type="entry name" value="ABC_TRANSPORTER_2"/>
    <property type="match status" value="1"/>
</dbReference>
<organism evidence="11 12">
    <name type="scientific">Spartinivicinus poritis</name>
    <dbReference type="NCBI Taxonomy" id="2994640"/>
    <lineage>
        <taxon>Bacteria</taxon>
        <taxon>Pseudomonadati</taxon>
        <taxon>Pseudomonadota</taxon>
        <taxon>Gammaproteobacteria</taxon>
        <taxon>Oceanospirillales</taxon>
        <taxon>Zooshikellaceae</taxon>
        <taxon>Spartinivicinus</taxon>
    </lineage>
</organism>
<comment type="caution">
    <text evidence="11">The sequence shown here is derived from an EMBL/GenBank/DDBJ whole genome shotgun (WGS) entry which is preliminary data.</text>
</comment>
<protein>
    <submittedName>
        <fullName evidence="11">ATP-binding cassette domain-containing protein</fullName>
    </submittedName>
</protein>
<dbReference type="RefSeq" id="WP_274689169.1">
    <property type="nucleotide sequence ID" value="NZ_JAPMOU010000014.1"/>
</dbReference>
<dbReference type="PANTHER" id="PTHR42771">
    <property type="entry name" value="IRON(3+)-HYDROXAMATE IMPORT ATP-BINDING PROTEIN FHUC"/>
    <property type="match status" value="1"/>
</dbReference>
<evidence type="ECO:0000256" key="8">
    <source>
        <dbReference type="ARBA" id="ARBA00023065"/>
    </source>
</evidence>
<name>A0ABT5U8X4_9GAMM</name>
<keyword evidence="9" id="KW-0472">Membrane</keyword>
<keyword evidence="7" id="KW-0408">Iron</keyword>
<dbReference type="CDD" id="cd03214">
    <property type="entry name" value="ABC_Iron-Siderophores_B12_Hemin"/>
    <property type="match status" value="1"/>
</dbReference>
<accession>A0ABT5U8X4</accession>
<dbReference type="InterPro" id="IPR027417">
    <property type="entry name" value="P-loop_NTPase"/>
</dbReference>
<dbReference type="SUPFAM" id="SSF52540">
    <property type="entry name" value="P-loop containing nucleoside triphosphate hydrolases"/>
    <property type="match status" value="1"/>
</dbReference>
<keyword evidence="6 11" id="KW-0067">ATP-binding</keyword>
<keyword evidence="2" id="KW-0813">Transport</keyword>
<dbReference type="InterPro" id="IPR017871">
    <property type="entry name" value="ABC_transporter-like_CS"/>
</dbReference>
<evidence type="ECO:0000256" key="4">
    <source>
        <dbReference type="ARBA" id="ARBA00022496"/>
    </source>
</evidence>
<sequence>MFTLSNVTFEVGGQQILKPASLVFPVEKITTLLGHNGSGKSTLMKLLSRQHLPFSGKVFLADQPLDDFSNKAFALQVAYLPQQPQVPDGVTVEELVYFGRYPWRGALGRYNAEDRAMVNQAIDLVGMTAYTKRLVSTLSGGERQRAWVAMLLAQNSRCILLDEPTSALDVAHQYELLSLIRRLNQELKLTVIMVLHDINMAARFSDYLIALHSGKVMAQGSPTELMQAEMLEAIYGIPMGLFAHPENDSIVSFVR</sequence>